<evidence type="ECO:0000256" key="4">
    <source>
        <dbReference type="ARBA" id="ARBA00022833"/>
    </source>
</evidence>
<name>A0A975D9N5_9GAMM</name>
<evidence type="ECO:0000259" key="9">
    <source>
        <dbReference type="SMART" id="SM00829"/>
    </source>
</evidence>
<dbReference type="InterPro" id="IPR002328">
    <property type="entry name" value="ADH_Zn_CS"/>
</dbReference>
<keyword evidence="3 8" id="KW-0479">Metal-binding</keyword>
<dbReference type="PANTHER" id="PTHR42683">
    <property type="entry name" value="ALDEHYDE REDUCTASE"/>
    <property type="match status" value="1"/>
</dbReference>
<dbReference type="FunFam" id="3.90.180.10:FF:000018">
    <property type="entry name" value="NAD(P)-dependent alcohol dehydrogenase"/>
    <property type="match status" value="1"/>
</dbReference>
<dbReference type="InterPro" id="IPR020843">
    <property type="entry name" value="ER"/>
</dbReference>
<dbReference type="Proteomes" id="UP000682739">
    <property type="component" value="Chromosome"/>
</dbReference>
<gene>
    <name evidence="10" type="ORF">J1N51_08400</name>
</gene>
<keyword evidence="4 8" id="KW-0862">Zinc</keyword>
<dbReference type="SUPFAM" id="SSF51735">
    <property type="entry name" value="NAD(P)-binding Rossmann-fold domains"/>
    <property type="match status" value="1"/>
</dbReference>
<dbReference type="KEGG" id="psym:J1N51_08400"/>
<comment type="cofactor">
    <cofactor evidence="1 8">
        <name>Zn(2+)</name>
        <dbReference type="ChEBI" id="CHEBI:29105"/>
    </cofactor>
</comment>
<keyword evidence="5" id="KW-0521">NADP</keyword>
<dbReference type="RefSeq" id="WP_208830309.1">
    <property type="nucleotide sequence ID" value="NZ_CP072110.1"/>
</dbReference>
<evidence type="ECO:0000313" key="11">
    <source>
        <dbReference type="Proteomes" id="UP000682739"/>
    </source>
</evidence>
<dbReference type="FunFam" id="3.40.50.720:FF:000022">
    <property type="entry name" value="Cinnamyl alcohol dehydrogenase"/>
    <property type="match status" value="1"/>
</dbReference>
<dbReference type="GO" id="GO:0008106">
    <property type="term" value="F:alcohol dehydrogenase (NADP+) activity"/>
    <property type="evidence" value="ECO:0007669"/>
    <property type="project" value="UniProtKB-EC"/>
</dbReference>
<evidence type="ECO:0000313" key="10">
    <source>
        <dbReference type="EMBL" id="QTH62798.1"/>
    </source>
</evidence>
<evidence type="ECO:0000256" key="8">
    <source>
        <dbReference type="RuleBase" id="RU361277"/>
    </source>
</evidence>
<dbReference type="SMART" id="SM00829">
    <property type="entry name" value="PKS_ER"/>
    <property type="match status" value="1"/>
</dbReference>
<organism evidence="10 11">
    <name type="scientific">Psychrosphaera ytuae</name>
    <dbReference type="NCBI Taxonomy" id="2820710"/>
    <lineage>
        <taxon>Bacteria</taxon>
        <taxon>Pseudomonadati</taxon>
        <taxon>Pseudomonadota</taxon>
        <taxon>Gammaproteobacteria</taxon>
        <taxon>Alteromonadales</taxon>
        <taxon>Pseudoalteromonadaceae</taxon>
        <taxon>Psychrosphaera</taxon>
    </lineage>
</organism>
<dbReference type="InterPro" id="IPR013154">
    <property type="entry name" value="ADH-like_N"/>
</dbReference>
<dbReference type="InterPro" id="IPR011032">
    <property type="entry name" value="GroES-like_sf"/>
</dbReference>
<dbReference type="InterPro" id="IPR047109">
    <property type="entry name" value="CAD-like"/>
</dbReference>
<sequence>MTQFKTHGYAASEPGSSLKKIEIELGELGPEDVLIDVEYCGICHSDLSMINNEWGMSDYPLVAGHEVVGTISEVGSAVTQHQKGDLVGLGWHSGYCQSCTSCGTGDQNLCATAESTIVGRHGGFADQVKAHQQAVVRLPDGMDAKSAGPLFCGGITVFNPMVQFDVKPTDKVAVIGIGGLGHLALQFLNAWGCEVTAFTSSESKTEEAKQLGAHHTINSRSESEIEAAQGRFDYILSTVNVKLDWNLYISTLKPKGRLHFVGATLEPLDISVFGLMAQQRSISSSPVGSPETIRAMLEFATQHDIKPQVEMFKFDNVNDALEHLESGKARYRIVLEK</sequence>
<dbReference type="Pfam" id="PF00107">
    <property type="entry name" value="ADH_zinc_N"/>
    <property type="match status" value="1"/>
</dbReference>
<evidence type="ECO:0000256" key="1">
    <source>
        <dbReference type="ARBA" id="ARBA00001947"/>
    </source>
</evidence>
<dbReference type="AlphaFoldDB" id="A0A975D9N5"/>
<keyword evidence="11" id="KW-1185">Reference proteome</keyword>
<accession>A0A975D9N5</accession>
<dbReference type="Gene3D" id="3.40.50.720">
    <property type="entry name" value="NAD(P)-binding Rossmann-like Domain"/>
    <property type="match status" value="1"/>
</dbReference>
<dbReference type="SUPFAM" id="SSF50129">
    <property type="entry name" value="GroES-like"/>
    <property type="match status" value="1"/>
</dbReference>
<dbReference type="EMBL" id="CP072110">
    <property type="protein sequence ID" value="QTH62798.1"/>
    <property type="molecule type" value="Genomic_DNA"/>
</dbReference>
<keyword evidence="6" id="KW-0560">Oxidoreductase</keyword>
<dbReference type="GO" id="GO:0008270">
    <property type="term" value="F:zinc ion binding"/>
    <property type="evidence" value="ECO:0007669"/>
    <property type="project" value="InterPro"/>
</dbReference>
<reference evidence="10" key="1">
    <citation type="submission" date="2021-03" db="EMBL/GenBank/DDBJ databases">
        <title>Description of Psychrosphaera ytuae sp. nov. isolated from deep sea sediment of South China Sea.</title>
        <authorList>
            <person name="Zhang J."/>
            <person name="Xu X.-D."/>
        </authorList>
    </citation>
    <scope>NUCLEOTIDE SEQUENCE</scope>
    <source>
        <strain evidence="10">MTZ26</strain>
    </source>
</reference>
<dbReference type="PROSITE" id="PS00059">
    <property type="entry name" value="ADH_ZINC"/>
    <property type="match status" value="1"/>
</dbReference>
<dbReference type="InterPro" id="IPR036291">
    <property type="entry name" value="NAD(P)-bd_dom_sf"/>
</dbReference>
<evidence type="ECO:0000256" key="7">
    <source>
        <dbReference type="ARBA" id="ARBA00024074"/>
    </source>
</evidence>
<protein>
    <recommendedName>
        <fullName evidence="7">alcohol dehydrogenase (NADP(+))</fullName>
        <ecNumber evidence="7">1.1.1.2</ecNumber>
    </recommendedName>
</protein>
<dbReference type="Gene3D" id="3.90.180.10">
    <property type="entry name" value="Medium-chain alcohol dehydrogenases, catalytic domain"/>
    <property type="match status" value="1"/>
</dbReference>
<evidence type="ECO:0000256" key="2">
    <source>
        <dbReference type="ARBA" id="ARBA00008072"/>
    </source>
</evidence>
<evidence type="ECO:0000256" key="6">
    <source>
        <dbReference type="ARBA" id="ARBA00023002"/>
    </source>
</evidence>
<dbReference type="CDD" id="cd05283">
    <property type="entry name" value="CAD1"/>
    <property type="match status" value="1"/>
</dbReference>
<evidence type="ECO:0000256" key="5">
    <source>
        <dbReference type="ARBA" id="ARBA00022857"/>
    </source>
</evidence>
<dbReference type="InterPro" id="IPR013149">
    <property type="entry name" value="ADH-like_C"/>
</dbReference>
<comment type="similarity">
    <text evidence="2 8">Belongs to the zinc-containing alcohol dehydrogenase family.</text>
</comment>
<evidence type="ECO:0000256" key="3">
    <source>
        <dbReference type="ARBA" id="ARBA00022723"/>
    </source>
</evidence>
<proteinExistence type="inferred from homology"/>
<feature type="domain" description="Enoyl reductase (ER)" evidence="9">
    <location>
        <begin position="15"/>
        <end position="335"/>
    </location>
</feature>
<dbReference type="Pfam" id="PF08240">
    <property type="entry name" value="ADH_N"/>
    <property type="match status" value="1"/>
</dbReference>
<dbReference type="EC" id="1.1.1.2" evidence="7"/>